<dbReference type="EMBL" id="QOWE01000002">
    <property type="protein sequence ID" value="RCR71267.1"/>
    <property type="molecule type" value="Genomic_DNA"/>
</dbReference>
<evidence type="ECO:0000313" key="1">
    <source>
        <dbReference type="EMBL" id="RCR71267.1"/>
    </source>
</evidence>
<dbReference type="Proteomes" id="UP000253383">
    <property type="component" value="Unassembled WGS sequence"/>
</dbReference>
<accession>A0A368JUD5</accession>
<comment type="caution">
    <text evidence="1">The sequence shown here is derived from an EMBL/GenBank/DDBJ whole genome shotgun (WGS) entry which is preliminary data.</text>
</comment>
<protein>
    <submittedName>
        <fullName evidence="1">Uncharacterized protein</fullName>
    </submittedName>
</protein>
<proteinExistence type="predicted"/>
<keyword evidence="2" id="KW-1185">Reference proteome</keyword>
<evidence type="ECO:0000313" key="2">
    <source>
        <dbReference type="Proteomes" id="UP000253383"/>
    </source>
</evidence>
<gene>
    <name evidence="1" type="ORF">DUE52_03200</name>
</gene>
<reference evidence="1 2" key="1">
    <citation type="submission" date="2018-07" db="EMBL/GenBank/DDBJ databases">
        <title>Genome analysis of Larkinella rosea.</title>
        <authorList>
            <person name="Zhou Z."/>
            <person name="Wang G."/>
        </authorList>
    </citation>
    <scope>NUCLEOTIDE SEQUENCE [LARGE SCALE GENOMIC DNA]</scope>
    <source>
        <strain evidence="2">zzj9</strain>
    </source>
</reference>
<dbReference type="AlphaFoldDB" id="A0A368JUD5"/>
<organism evidence="1 2">
    <name type="scientific">Larkinella punicea</name>
    <dbReference type="NCBI Taxonomy" id="2315727"/>
    <lineage>
        <taxon>Bacteria</taxon>
        <taxon>Pseudomonadati</taxon>
        <taxon>Bacteroidota</taxon>
        <taxon>Cytophagia</taxon>
        <taxon>Cytophagales</taxon>
        <taxon>Spirosomataceae</taxon>
        <taxon>Larkinella</taxon>
    </lineage>
</organism>
<sequence>MKSTRLRHKLLQKLQAVFWIYYFNIPKLKKRMELKYKDHYIHISYTKVAKQAWARERLLSQLGPRVFKLDEDF</sequence>
<name>A0A368JUD5_9BACT</name>